<dbReference type="Proteomes" id="UP000785200">
    <property type="component" value="Unassembled WGS sequence"/>
</dbReference>
<dbReference type="EMBL" id="VNKQ01000007">
    <property type="protein sequence ID" value="KAG0650023.1"/>
    <property type="molecule type" value="Genomic_DNA"/>
</dbReference>
<dbReference type="AlphaFoldDB" id="A0A9P7AXU6"/>
<gene>
    <name evidence="2" type="ORF">D0Z07_3715</name>
</gene>
<protein>
    <submittedName>
        <fullName evidence="2">Heterokaryon incompatibility</fullName>
    </submittedName>
</protein>
<feature type="domain" description="Heterokaryon incompatibility" evidence="1">
    <location>
        <begin position="50"/>
        <end position="200"/>
    </location>
</feature>
<proteinExistence type="predicted"/>
<reference evidence="2" key="1">
    <citation type="submission" date="2019-07" db="EMBL/GenBank/DDBJ databases">
        <title>Hyphodiscus hymeniophilus genome sequencing and assembly.</title>
        <authorList>
            <person name="Kramer G."/>
            <person name="Nodwell J."/>
        </authorList>
    </citation>
    <scope>NUCLEOTIDE SEQUENCE</scope>
    <source>
        <strain evidence="2">ATCC 34498</strain>
    </source>
</reference>
<accession>A0A9P7AXU6</accession>
<dbReference type="InterPro" id="IPR052895">
    <property type="entry name" value="HetReg/Transcr_Mod"/>
</dbReference>
<dbReference type="OrthoDB" id="2157530at2759"/>
<evidence type="ECO:0000259" key="1">
    <source>
        <dbReference type="Pfam" id="PF06985"/>
    </source>
</evidence>
<organism evidence="2 3">
    <name type="scientific">Hyphodiscus hymeniophilus</name>
    <dbReference type="NCBI Taxonomy" id="353542"/>
    <lineage>
        <taxon>Eukaryota</taxon>
        <taxon>Fungi</taxon>
        <taxon>Dikarya</taxon>
        <taxon>Ascomycota</taxon>
        <taxon>Pezizomycotina</taxon>
        <taxon>Leotiomycetes</taxon>
        <taxon>Helotiales</taxon>
        <taxon>Hyphodiscaceae</taxon>
        <taxon>Hyphodiscus</taxon>
    </lineage>
</organism>
<dbReference type="PANTHER" id="PTHR24148">
    <property type="entry name" value="ANKYRIN REPEAT DOMAIN-CONTAINING PROTEIN 39 HOMOLOG-RELATED"/>
    <property type="match status" value="1"/>
</dbReference>
<dbReference type="PANTHER" id="PTHR24148:SF64">
    <property type="entry name" value="HETEROKARYON INCOMPATIBILITY DOMAIN-CONTAINING PROTEIN"/>
    <property type="match status" value="1"/>
</dbReference>
<sequence>MAIYSACALDHPDSIRIVLLKPSAQAQSDVHCELQSISLSSIATDEELKYTSLSYAWGDTRKTRSIFVSDEKLEIGANLFSALQNLRRQDRPIRLWVDALSINQNDPDERSQQVQQMRGIYATASETVIYLGPDDGSAACRSAWTFLESRSSWAMNDHRDHDKTLPQTRKKDVNLKTAYNDVLDTVISRDWFTRIWVIQEMVVSQYLSIQCGNRKVPWNDFCRTLFLYFSPLSTKSGYDPQNKSYSAALESLQSLAISENSQIAKLRPGWEVVARQNSGWEVLIQPIREICQTRLLYQRAVRDPNLIVPAWVLNNPLAHFVADDTEFRQGSLRLVHLLAKSRKLHATDPRDKTFALLGISTPLGSANIQSLVDYNKPVHQTYREITHFILEAEGTLDILSQAGLTSQHEDLDFSSWAGRWSERDFPPSSVLSRLGGESEELTKMRSLTVSQHHAWSNDNRILGCTGGILGELVAVGELGISSQTKTSVDDSDDLFERWKEFIPSATALVEGSKWTIADQNSSFRVTKVIKNRAQGHFHINVSSSSESGERSIDEDIFIAGGSGFISDVFALREGRMLAMVRSVRQVLGGNATDKDATYSWGVVPRSAKVGDWVATITGSSVLFLLHPQPEEGRRNDVDEEFRASLPRHTDEDTGVIHCRLRGECRFSGFEENWNPISDMSEEDSKRPWMTYIGWIPRQFRAAIFALH</sequence>
<evidence type="ECO:0000313" key="2">
    <source>
        <dbReference type="EMBL" id="KAG0650023.1"/>
    </source>
</evidence>
<dbReference type="Pfam" id="PF06985">
    <property type="entry name" value="HET"/>
    <property type="match status" value="1"/>
</dbReference>
<keyword evidence="3" id="KW-1185">Reference proteome</keyword>
<evidence type="ECO:0000313" key="3">
    <source>
        <dbReference type="Proteomes" id="UP000785200"/>
    </source>
</evidence>
<name>A0A9P7AXU6_9HELO</name>
<comment type="caution">
    <text evidence="2">The sequence shown here is derived from an EMBL/GenBank/DDBJ whole genome shotgun (WGS) entry which is preliminary data.</text>
</comment>
<dbReference type="InterPro" id="IPR010730">
    <property type="entry name" value="HET"/>
</dbReference>